<evidence type="ECO:0000313" key="1">
    <source>
        <dbReference type="EMBL" id="CAD8608157.1"/>
    </source>
</evidence>
<reference evidence="1" key="1">
    <citation type="submission" date="2021-01" db="EMBL/GenBank/DDBJ databases">
        <authorList>
            <person name="Corre E."/>
            <person name="Pelletier E."/>
            <person name="Niang G."/>
            <person name="Scheremetjew M."/>
            <person name="Finn R."/>
            <person name="Kale V."/>
            <person name="Holt S."/>
            <person name="Cochrane G."/>
            <person name="Meng A."/>
            <person name="Brown T."/>
            <person name="Cohen L."/>
        </authorList>
    </citation>
    <scope>NUCLEOTIDE SEQUENCE</scope>
    <source>
        <strain evidence="1">PLY182g</strain>
    </source>
</reference>
<proteinExistence type="predicted"/>
<dbReference type="AlphaFoldDB" id="A0A7S0Q1C8"/>
<sequence>MRSQECTSLNGIARTRHSWRREHQAASASGATAVVRECTPSVNVIMGLQQIEWQPPHAASRPVHPLRERQLVCATHHPLELVKLDLGRVALHKALALRTVRRLQLPLALALAA</sequence>
<accession>A0A7S0Q1C8</accession>
<name>A0A7S0Q1C8_9EUKA</name>
<protein>
    <submittedName>
        <fullName evidence="1">Uncharacterized protein</fullName>
    </submittedName>
</protein>
<gene>
    <name evidence="1" type="ORF">CPEL01642_LOCUS11535</name>
</gene>
<dbReference type="EMBL" id="HBEY01024211">
    <property type="protein sequence ID" value="CAD8608157.1"/>
    <property type="molecule type" value="Transcribed_RNA"/>
</dbReference>
<organism evidence="1">
    <name type="scientific">Coccolithus braarudii</name>
    <dbReference type="NCBI Taxonomy" id="221442"/>
    <lineage>
        <taxon>Eukaryota</taxon>
        <taxon>Haptista</taxon>
        <taxon>Haptophyta</taxon>
        <taxon>Prymnesiophyceae</taxon>
        <taxon>Coccolithales</taxon>
        <taxon>Coccolithaceae</taxon>
        <taxon>Coccolithus</taxon>
    </lineage>
</organism>